<gene>
    <name evidence="2" type="ORF">Tsubulata_013687</name>
</gene>
<comment type="caution">
    <text evidence="2">The sequence shown here is derived from an EMBL/GenBank/DDBJ whole genome shotgun (WGS) entry which is preliminary data.</text>
</comment>
<organism evidence="2 3">
    <name type="scientific">Turnera subulata</name>
    <dbReference type="NCBI Taxonomy" id="218843"/>
    <lineage>
        <taxon>Eukaryota</taxon>
        <taxon>Viridiplantae</taxon>
        <taxon>Streptophyta</taxon>
        <taxon>Embryophyta</taxon>
        <taxon>Tracheophyta</taxon>
        <taxon>Spermatophyta</taxon>
        <taxon>Magnoliopsida</taxon>
        <taxon>eudicotyledons</taxon>
        <taxon>Gunneridae</taxon>
        <taxon>Pentapetalae</taxon>
        <taxon>rosids</taxon>
        <taxon>fabids</taxon>
        <taxon>Malpighiales</taxon>
        <taxon>Passifloraceae</taxon>
        <taxon>Turnera</taxon>
    </lineage>
</organism>
<dbReference type="AlphaFoldDB" id="A0A9Q0JBC4"/>
<feature type="non-terminal residue" evidence="2">
    <location>
        <position position="105"/>
    </location>
</feature>
<keyword evidence="3" id="KW-1185">Reference proteome</keyword>
<evidence type="ECO:0000313" key="3">
    <source>
        <dbReference type="Proteomes" id="UP001141552"/>
    </source>
</evidence>
<reference evidence="2" key="1">
    <citation type="submission" date="2022-02" db="EMBL/GenBank/DDBJ databases">
        <authorList>
            <person name="Henning P.M."/>
            <person name="McCubbin A.G."/>
            <person name="Shore J.S."/>
        </authorList>
    </citation>
    <scope>NUCLEOTIDE SEQUENCE</scope>
    <source>
        <strain evidence="2">F60SS</strain>
        <tissue evidence="2">Leaves</tissue>
    </source>
</reference>
<protein>
    <submittedName>
        <fullName evidence="2">Uncharacterized protein</fullName>
    </submittedName>
</protein>
<accession>A0A9Q0JBC4</accession>
<evidence type="ECO:0000313" key="2">
    <source>
        <dbReference type="EMBL" id="KAJ4834540.1"/>
    </source>
</evidence>
<reference evidence="2" key="2">
    <citation type="journal article" date="2023" name="Plants (Basel)">
        <title>Annotation of the Turnera subulata (Passifloraceae) Draft Genome Reveals the S-Locus Evolved after the Divergence of Turneroideae from Passifloroideae in a Stepwise Manner.</title>
        <authorList>
            <person name="Henning P.M."/>
            <person name="Roalson E.H."/>
            <person name="Mir W."/>
            <person name="McCubbin A.G."/>
            <person name="Shore J.S."/>
        </authorList>
    </citation>
    <scope>NUCLEOTIDE SEQUENCE</scope>
    <source>
        <strain evidence="2">F60SS</strain>
    </source>
</reference>
<proteinExistence type="predicted"/>
<dbReference type="EMBL" id="JAKUCV010004681">
    <property type="protein sequence ID" value="KAJ4834540.1"/>
    <property type="molecule type" value="Genomic_DNA"/>
</dbReference>
<evidence type="ECO:0000256" key="1">
    <source>
        <dbReference type="SAM" id="MobiDB-lite"/>
    </source>
</evidence>
<name>A0A9Q0JBC4_9ROSI</name>
<feature type="compositionally biased region" description="Basic and acidic residues" evidence="1">
    <location>
        <begin position="64"/>
        <end position="76"/>
    </location>
</feature>
<dbReference type="Proteomes" id="UP001141552">
    <property type="component" value="Unassembled WGS sequence"/>
</dbReference>
<sequence>MNSISPAHMITPARKAQAWAYATGPQPSQTNPRPVLKSGRLHPPTHLGEFQWRRTRRGGGGTETEAKATRGRREEGNEATAADAAGVGGRLFASSGRLHWRRRRW</sequence>
<feature type="region of interest" description="Disordered" evidence="1">
    <location>
        <begin position="21"/>
        <end position="81"/>
    </location>
</feature>